<organism evidence="1 2">
    <name type="scientific">Pseudooceanicola albus</name>
    <dbReference type="NCBI Taxonomy" id="2692189"/>
    <lineage>
        <taxon>Bacteria</taxon>
        <taxon>Pseudomonadati</taxon>
        <taxon>Pseudomonadota</taxon>
        <taxon>Alphaproteobacteria</taxon>
        <taxon>Rhodobacterales</taxon>
        <taxon>Paracoccaceae</taxon>
        <taxon>Pseudooceanicola</taxon>
    </lineage>
</organism>
<sequence>MPPMQLFGAVSPVAPKISNIDLARDVLDLTMQLESGRTLPRFTRFEGPIRISLKGPEPPTLRHDLAQVIDRLRREAGLDIALQPDGQIGNIVIQTVPEAEIRRQLPGAACFVVPGIADLSQYRAAQRQGLTDWASLDERRNLAIIVPANQPPQELRDCLNEELAQSLGPLDDLYRLPDSTFNDDNIHSILTGFDMLVLRVTYAPELHSGMTRDEVGAALPAILSRLNPEGDRLPARNTPASPPEWRAAISEALAEGSSSSGRRRAAQRAVEIAEAAGWQDTRMAFAYFTRARLEQDRDPEGALRDLSRAHRLYASLPDTRLHEATTATQLAVFALASGDPEAALALLKGRDAVALRYQNAALLSSVLMLQGRAEILLGRTDAGKALIRKSLGWGLYGFGSAEAVQAQLTQVEGMGQGLEDSAAALAPDTVTTAQAVPAALPTGPAPG</sequence>
<proteinExistence type="predicted"/>
<dbReference type="InterPro" id="IPR021323">
    <property type="entry name" value="DUF2927"/>
</dbReference>
<dbReference type="Proteomes" id="UP000477911">
    <property type="component" value="Unassembled WGS sequence"/>
</dbReference>
<evidence type="ECO:0000313" key="1">
    <source>
        <dbReference type="EMBL" id="MXN16921.1"/>
    </source>
</evidence>
<dbReference type="EMBL" id="WUMU01000003">
    <property type="protein sequence ID" value="MXN16921.1"/>
    <property type="molecule type" value="Genomic_DNA"/>
</dbReference>
<evidence type="ECO:0000313" key="2">
    <source>
        <dbReference type="Proteomes" id="UP000477911"/>
    </source>
</evidence>
<dbReference type="Pfam" id="PF11150">
    <property type="entry name" value="DUF2927"/>
    <property type="match status" value="1"/>
</dbReference>
<comment type="caution">
    <text evidence="1">The sequence shown here is derived from an EMBL/GenBank/DDBJ whole genome shotgun (WGS) entry which is preliminary data.</text>
</comment>
<keyword evidence="2" id="KW-1185">Reference proteome</keyword>
<gene>
    <name evidence="1" type="ORF">GR170_03670</name>
</gene>
<dbReference type="AlphaFoldDB" id="A0A6L7FYS7"/>
<name>A0A6L7FYS7_9RHOB</name>
<reference evidence="1 2" key="1">
    <citation type="submission" date="2019-12" db="EMBL/GenBank/DDBJ databases">
        <authorList>
            <person name="Li M."/>
        </authorList>
    </citation>
    <scope>NUCLEOTIDE SEQUENCE [LARGE SCALE GENOMIC DNA]</scope>
    <source>
        <strain evidence="1 2">GBMRC 2024</strain>
    </source>
</reference>
<protein>
    <submittedName>
        <fullName evidence="1">DUF2927 domain-containing protein</fullName>
    </submittedName>
</protein>
<accession>A0A6L7FYS7</accession>